<comment type="caution">
    <text evidence="1">The sequence shown here is derived from an EMBL/GenBank/DDBJ whole genome shotgun (WGS) entry which is preliminary data.</text>
</comment>
<evidence type="ECO:0000313" key="2">
    <source>
        <dbReference type="Proteomes" id="UP000095658"/>
    </source>
</evidence>
<accession>A0A1E7DQG4</accession>
<dbReference type="EMBL" id="MAMP01000020">
    <property type="protein sequence ID" value="OES45336.1"/>
    <property type="molecule type" value="Genomic_DNA"/>
</dbReference>
<evidence type="ECO:0000313" key="1">
    <source>
        <dbReference type="EMBL" id="OES45336.1"/>
    </source>
</evidence>
<sequence length="98" mass="11337">MHNNFSTFRSINAIHDAALEDHFREGIGFKVFILTPSYPFMLIGQIVSLIEDHIELMVETTHFAQLENRTWLVHIHNIEVFYIEFPGGPRIPALNDMA</sequence>
<dbReference type="STRING" id="1714016.BA724_04845"/>
<dbReference type="RefSeq" id="WP_069938217.1">
    <property type="nucleotide sequence ID" value="NZ_MAMP01000020.1"/>
</dbReference>
<keyword evidence="2" id="KW-1185">Reference proteome</keyword>
<organism evidence="1 2">
    <name type="scientific">Domibacillus iocasae</name>
    <dbReference type="NCBI Taxonomy" id="1714016"/>
    <lineage>
        <taxon>Bacteria</taxon>
        <taxon>Bacillati</taxon>
        <taxon>Bacillota</taxon>
        <taxon>Bacilli</taxon>
        <taxon>Bacillales</taxon>
        <taxon>Bacillaceae</taxon>
        <taxon>Domibacillus</taxon>
    </lineage>
</organism>
<dbReference type="AlphaFoldDB" id="A0A1E7DQG4"/>
<dbReference type="Proteomes" id="UP000095658">
    <property type="component" value="Unassembled WGS sequence"/>
</dbReference>
<gene>
    <name evidence="1" type="ORF">BA724_04845</name>
</gene>
<protein>
    <submittedName>
        <fullName evidence="1">Uncharacterized protein</fullName>
    </submittedName>
</protein>
<reference evidence="1 2" key="1">
    <citation type="submission" date="2016-06" db="EMBL/GenBank/DDBJ databases">
        <title>Domibacillus iocasae genome sequencing.</title>
        <authorList>
            <person name="Verma A."/>
            <person name="Pal Y."/>
            <person name="Ojha A.K."/>
            <person name="Krishnamurthi S."/>
        </authorList>
    </citation>
    <scope>NUCLEOTIDE SEQUENCE [LARGE SCALE GENOMIC DNA]</scope>
    <source>
        <strain evidence="1 2">DSM 29979</strain>
    </source>
</reference>
<name>A0A1E7DQG4_9BACI</name>
<dbReference type="OrthoDB" id="2439638at2"/>
<proteinExistence type="predicted"/>